<dbReference type="CDD" id="cd09000">
    <property type="entry name" value="GH43_SXA-like"/>
    <property type="match status" value="1"/>
</dbReference>
<evidence type="ECO:0000313" key="9">
    <source>
        <dbReference type="Proteomes" id="UP000366872"/>
    </source>
</evidence>
<organism evidence="8 9">
    <name type="scientific">Pontiella desulfatans</name>
    <dbReference type="NCBI Taxonomy" id="2750659"/>
    <lineage>
        <taxon>Bacteria</taxon>
        <taxon>Pseudomonadati</taxon>
        <taxon>Kiritimatiellota</taxon>
        <taxon>Kiritimatiellia</taxon>
        <taxon>Kiritimatiellales</taxon>
        <taxon>Pontiellaceae</taxon>
        <taxon>Pontiella</taxon>
    </lineage>
</organism>
<dbReference type="Proteomes" id="UP000366872">
    <property type="component" value="Unassembled WGS sequence"/>
</dbReference>
<dbReference type="PANTHER" id="PTHR42812">
    <property type="entry name" value="BETA-XYLOSIDASE"/>
    <property type="match status" value="1"/>
</dbReference>
<sequence length="546" mass="60902">MPELINPVLTGFNPDPSIVAVGEDYYIATSTFEWFPGVQIHHSKDLVHWRLLTRVLDRVSQLDLRGCQHSGGVWAPCLTYADDQFWLVYTNVRSHGGPVTDSPHFLVTAPDIEGPWSEPVVLGANGFDPSLFHDKGGKKYLVNMQMGSVGAVGVEERFDGITIQEYCHDRKKLVGERIKIWEGTELGVTEGPHIYRKDGWYYLLTAEGGTAFNHAVSVARSRNLTGPYEADPDGPMLTSANRPDLNLKSAGHGDLFQSPDGSWFTVHLCHRPLQKRGVPETAWDQDKVAILGRETGIQRVAWPDGEFPRLADGGNAPSDIVPAPEGPLYPWEDALRDDFNGPVLNPHFQTLREPADESWLSLSRCPGSLSLKGRNSLFSRFDQSLVARRLQHFRAEAETGLVFSPTSPKQEAGLIAYYDRNNYHYLRMAGDGKGGCRVGVVSSDFSPGMERPLITVQNVCDLKPGAKIYLKMMNEHADLRFAWSLNGEEWNWIEQTFDSTNMGDWSSAISGFAGTFWGLCCQDMTGDGIWAEFDCFDYRIPVKETL</sequence>
<dbReference type="Gene3D" id="2.60.120.200">
    <property type="match status" value="1"/>
</dbReference>
<feature type="site" description="Important for catalytic activity, responsible for pKa modulation of the active site Glu and correct orientation of both the proton donor and substrate" evidence="5">
    <location>
        <position position="128"/>
    </location>
</feature>
<dbReference type="InterPro" id="IPR006710">
    <property type="entry name" value="Glyco_hydro_43"/>
</dbReference>
<feature type="active site" description="Proton acceptor" evidence="4">
    <location>
        <position position="15"/>
    </location>
</feature>
<dbReference type="SUPFAM" id="SSF75005">
    <property type="entry name" value="Arabinanase/levansucrase/invertase"/>
    <property type="match status" value="1"/>
</dbReference>
<dbReference type="InterPro" id="IPR051795">
    <property type="entry name" value="Glycosyl_Hydrlase_43"/>
</dbReference>
<comment type="similarity">
    <text evidence="1 6">Belongs to the glycosyl hydrolase 43 family.</text>
</comment>
<keyword evidence="3 6" id="KW-0326">Glycosidase</keyword>
<dbReference type="Pfam" id="PF04616">
    <property type="entry name" value="Glyco_hydro_43"/>
    <property type="match status" value="1"/>
</dbReference>
<evidence type="ECO:0000256" key="3">
    <source>
        <dbReference type="ARBA" id="ARBA00023295"/>
    </source>
</evidence>
<evidence type="ECO:0000256" key="6">
    <source>
        <dbReference type="RuleBase" id="RU361187"/>
    </source>
</evidence>
<dbReference type="InterPro" id="IPR023296">
    <property type="entry name" value="Glyco_hydro_beta-prop_sf"/>
</dbReference>
<evidence type="ECO:0000256" key="5">
    <source>
        <dbReference type="PIRSR" id="PIRSR606710-2"/>
    </source>
</evidence>
<feature type="active site" description="Proton donor" evidence="4">
    <location>
        <position position="190"/>
    </location>
</feature>
<accession>A0A6C2U8D2</accession>
<dbReference type="GO" id="GO:0004553">
    <property type="term" value="F:hydrolase activity, hydrolyzing O-glycosyl compounds"/>
    <property type="evidence" value="ECO:0007669"/>
    <property type="project" value="InterPro"/>
</dbReference>
<dbReference type="PANTHER" id="PTHR42812:SF12">
    <property type="entry name" value="BETA-XYLOSIDASE-RELATED"/>
    <property type="match status" value="1"/>
</dbReference>
<gene>
    <name evidence="8" type="primary">xloA</name>
    <name evidence="8" type="ORF">PDESU_04806</name>
</gene>
<evidence type="ECO:0000313" key="8">
    <source>
        <dbReference type="EMBL" id="VGO16215.1"/>
    </source>
</evidence>
<dbReference type="Pfam" id="PF17851">
    <property type="entry name" value="GH43_C2"/>
    <property type="match status" value="1"/>
</dbReference>
<evidence type="ECO:0000256" key="1">
    <source>
        <dbReference type="ARBA" id="ARBA00009865"/>
    </source>
</evidence>
<evidence type="ECO:0000256" key="2">
    <source>
        <dbReference type="ARBA" id="ARBA00022801"/>
    </source>
</evidence>
<keyword evidence="2 6" id="KW-0378">Hydrolase</keyword>
<dbReference type="EMBL" id="CAAHFG010000003">
    <property type="protein sequence ID" value="VGO16215.1"/>
    <property type="molecule type" value="Genomic_DNA"/>
</dbReference>
<reference evidence="8 9" key="1">
    <citation type="submission" date="2019-04" db="EMBL/GenBank/DDBJ databases">
        <authorList>
            <person name="Van Vliet M D."/>
        </authorList>
    </citation>
    <scope>NUCLEOTIDE SEQUENCE [LARGE SCALE GENOMIC DNA]</scope>
    <source>
        <strain evidence="8 9">F1</strain>
    </source>
</reference>
<evidence type="ECO:0000256" key="4">
    <source>
        <dbReference type="PIRSR" id="PIRSR606710-1"/>
    </source>
</evidence>
<proteinExistence type="inferred from homology"/>
<dbReference type="InterPro" id="IPR041542">
    <property type="entry name" value="GH43_C2"/>
</dbReference>
<dbReference type="InterPro" id="IPR013320">
    <property type="entry name" value="ConA-like_dom_sf"/>
</dbReference>
<dbReference type="AlphaFoldDB" id="A0A6C2U8D2"/>
<evidence type="ECO:0000259" key="7">
    <source>
        <dbReference type="Pfam" id="PF17851"/>
    </source>
</evidence>
<protein>
    <submittedName>
        <fullName evidence="8">Xylan 1,3-beta-xylosidase</fullName>
    </submittedName>
</protein>
<name>A0A6C2U8D2_PONDE</name>
<dbReference type="GO" id="GO:0005975">
    <property type="term" value="P:carbohydrate metabolic process"/>
    <property type="evidence" value="ECO:0007669"/>
    <property type="project" value="InterPro"/>
</dbReference>
<feature type="domain" description="Beta-xylosidase C-terminal Concanavalin A-like" evidence="7">
    <location>
        <begin position="336"/>
        <end position="539"/>
    </location>
</feature>
<dbReference type="SUPFAM" id="SSF49899">
    <property type="entry name" value="Concanavalin A-like lectins/glucanases"/>
    <property type="match status" value="1"/>
</dbReference>
<dbReference type="Gene3D" id="2.115.10.20">
    <property type="entry name" value="Glycosyl hydrolase domain, family 43"/>
    <property type="match status" value="1"/>
</dbReference>
<keyword evidence="9" id="KW-1185">Reference proteome</keyword>